<dbReference type="Proteomes" id="UP000034562">
    <property type="component" value="Unassembled WGS sequence"/>
</dbReference>
<evidence type="ECO:0000313" key="2">
    <source>
        <dbReference type="EMBL" id="KKR69735.1"/>
    </source>
</evidence>
<dbReference type="EMBL" id="LBZK01000038">
    <property type="protein sequence ID" value="KKR69735.1"/>
    <property type="molecule type" value="Genomic_DNA"/>
</dbReference>
<proteinExistence type="predicted"/>
<dbReference type="AlphaFoldDB" id="A0A0G0VCE5"/>
<gene>
    <name evidence="2" type="ORF">UU12_C0038G0012</name>
</gene>
<accession>A0A0G0VCE5</accession>
<protein>
    <submittedName>
        <fullName evidence="2">Uncharacterized protein</fullName>
    </submittedName>
</protein>
<evidence type="ECO:0000256" key="1">
    <source>
        <dbReference type="SAM" id="Phobius"/>
    </source>
</evidence>
<keyword evidence="1" id="KW-0812">Transmembrane</keyword>
<feature type="transmembrane region" description="Helical" evidence="1">
    <location>
        <begin position="24"/>
        <end position="42"/>
    </location>
</feature>
<comment type="caution">
    <text evidence="2">The sequence shown here is derived from an EMBL/GenBank/DDBJ whole genome shotgun (WGS) entry which is preliminary data.</text>
</comment>
<organism evidence="2 3">
    <name type="scientific">Candidatus Woesebacteria bacterium GW2011_GWA2_40_7b</name>
    <dbReference type="NCBI Taxonomy" id="1618563"/>
    <lineage>
        <taxon>Bacteria</taxon>
        <taxon>Candidatus Woeseibacteriota</taxon>
    </lineage>
</organism>
<sequence length="252" mass="28703">HPTNPLICTYYFFWFYPHIQQFNLVAYVVSDYVVIVIFTNIIRILTNMEVNETGATNFEQPRITKLIIEKDTDLNAQNSSNKHNFEIKGISILRGDSNRGGYDYYKLKDLSQTRAISITLREKDEEKDVELPEDMLQNMANYLANKNNITGHFDCASFAHAANGIQYESPNYNPSNWIQSEFDGNINPGETVIIEDKDKPNMFNHFAIYLGDDLYISKFGGAGPLIVSDLDAMKKGFDGDSVFKLKPAQKTN</sequence>
<feature type="non-terminal residue" evidence="2">
    <location>
        <position position="1"/>
    </location>
</feature>
<evidence type="ECO:0000313" key="3">
    <source>
        <dbReference type="Proteomes" id="UP000034562"/>
    </source>
</evidence>
<keyword evidence="1" id="KW-0472">Membrane</keyword>
<keyword evidence="1" id="KW-1133">Transmembrane helix</keyword>
<name>A0A0G0VCE5_9BACT</name>
<reference evidence="2 3" key="1">
    <citation type="journal article" date="2015" name="Nature">
        <title>rRNA introns, odd ribosomes, and small enigmatic genomes across a large radiation of phyla.</title>
        <authorList>
            <person name="Brown C.T."/>
            <person name="Hug L.A."/>
            <person name="Thomas B.C."/>
            <person name="Sharon I."/>
            <person name="Castelle C.J."/>
            <person name="Singh A."/>
            <person name="Wilkins M.J."/>
            <person name="Williams K.H."/>
            <person name="Banfield J.F."/>
        </authorList>
    </citation>
    <scope>NUCLEOTIDE SEQUENCE [LARGE SCALE GENOMIC DNA]</scope>
</reference>